<sequence>MTVTAAHFTPRTQIRLGGFLGKKYGKHHSLLLDRGDAMEAAKAMDVNYPGFARDLVEAEGRGLRFAIFKNGKNIGEKDLGRGGASVLSFVPMVSGSKRGGALQTVLGAVLIAVAYFNPFGALSGPAVSAMYAAGVANVAGGVIQMLSPQASGLSQSAAPENLPSYAFGSAKNTTASGNPVPICIGDRRWGGAIISASIEAQDKA</sequence>
<accession>A0A7W2Q7N9</accession>
<proteinExistence type="predicted"/>
<organism evidence="1 2">
    <name type="scientific">Pseudomonas juntendi</name>
    <dbReference type="NCBI Taxonomy" id="2666183"/>
    <lineage>
        <taxon>Bacteria</taxon>
        <taxon>Pseudomonadati</taxon>
        <taxon>Pseudomonadota</taxon>
        <taxon>Gammaproteobacteria</taxon>
        <taxon>Pseudomonadales</taxon>
        <taxon>Pseudomonadaceae</taxon>
        <taxon>Pseudomonas</taxon>
    </lineage>
</organism>
<protein>
    <submittedName>
        <fullName evidence="1">Tail assembly protein</fullName>
    </submittedName>
</protein>
<name>A0A7W2Q7N9_9PSED</name>
<evidence type="ECO:0000313" key="1">
    <source>
        <dbReference type="EMBL" id="MBA6096327.1"/>
    </source>
</evidence>
<dbReference type="RefSeq" id="WP_182388924.1">
    <property type="nucleotide sequence ID" value="NZ_JACGCX010000002.1"/>
</dbReference>
<gene>
    <name evidence="1" type="ORF">H4C80_04100</name>
</gene>
<dbReference type="AlphaFoldDB" id="A0A7W2Q7N9"/>
<comment type="caution">
    <text evidence="1">The sequence shown here is derived from an EMBL/GenBank/DDBJ whole genome shotgun (WGS) entry which is preliminary data.</text>
</comment>
<evidence type="ECO:0000313" key="2">
    <source>
        <dbReference type="Proteomes" id="UP000545074"/>
    </source>
</evidence>
<reference evidence="1 2" key="1">
    <citation type="submission" date="2020-07" db="EMBL/GenBank/DDBJ databases">
        <title>Diversity of carbapenemase encoding genes among Pseudomonas putida group clinical isolates in a tertiary Brazilian hospital.</title>
        <authorList>
            <person name="Alberto-Lei F."/>
            <person name="Nodari C.S."/>
            <person name="Streling A.P."/>
            <person name="Paulino J.T."/>
            <person name="Bessa-Neto F.O."/>
            <person name="Cayo R."/>
            <person name="Gales A.C."/>
        </authorList>
    </citation>
    <scope>NUCLEOTIDE SEQUENCE [LARGE SCALE GENOMIC DNA]</scope>
    <source>
        <strain evidence="1 2">12815</strain>
    </source>
</reference>
<dbReference type="EMBL" id="JACGCX010000002">
    <property type="protein sequence ID" value="MBA6096327.1"/>
    <property type="molecule type" value="Genomic_DNA"/>
</dbReference>
<dbReference type="Proteomes" id="UP000545074">
    <property type="component" value="Unassembled WGS sequence"/>
</dbReference>